<dbReference type="PRINTS" id="PR00778">
    <property type="entry name" value="HTHARSR"/>
</dbReference>
<comment type="caution">
    <text evidence="5">The sequence shown here is derived from an EMBL/GenBank/DDBJ whole genome shotgun (WGS) entry which is preliminary data.</text>
</comment>
<reference evidence="5 6" key="1">
    <citation type="submission" date="2023-07" db="EMBL/GenBank/DDBJ databases">
        <title>Sequencing the genomes of 1000 actinobacteria strains.</title>
        <authorList>
            <person name="Klenk H.-P."/>
        </authorList>
    </citation>
    <scope>NUCLEOTIDE SEQUENCE [LARGE SCALE GENOMIC DNA]</scope>
    <source>
        <strain evidence="5 6">DSM 46740</strain>
    </source>
</reference>
<dbReference type="InterPro" id="IPR051011">
    <property type="entry name" value="Metal_resp_trans_reg"/>
</dbReference>
<dbReference type="SUPFAM" id="SSF46785">
    <property type="entry name" value="Winged helix' DNA-binding domain"/>
    <property type="match status" value="1"/>
</dbReference>
<feature type="domain" description="HTH arsR-type" evidence="4">
    <location>
        <begin position="24"/>
        <end position="118"/>
    </location>
</feature>
<dbReference type="Pfam" id="PF01022">
    <property type="entry name" value="HTH_5"/>
    <property type="match status" value="1"/>
</dbReference>
<name>A0ABT9Q8A4_9ACTN</name>
<keyword evidence="3" id="KW-0804">Transcription</keyword>
<dbReference type="RefSeq" id="WP_307556868.1">
    <property type="nucleotide sequence ID" value="NZ_JAUSQU010000001.1"/>
</dbReference>
<protein>
    <submittedName>
        <fullName evidence="5">DNA-binding transcriptional ArsR family regulator</fullName>
    </submittedName>
</protein>
<evidence type="ECO:0000259" key="4">
    <source>
        <dbReference type="PROSITE" id="PS50987"/>
    </source>
</evidence>
<dbReference type="Proteomes" id="UP001225356">
    <property type="component" value="Unassembled WGS sequence"/>
</dbReference>
<dbReference type="InterPro" id="IPR011991">
    <property type="entry name" value="ArsR-like_HTH"/>
</dbReference>
<keyword evidence="6" id="KW-1185">Reference proteome</keyword>
<accession>A0ABT9Q8A4</accession>
<evidence type="ECO:0000256" key="1">
    <source>
        <dbReference type="ARBA" id="ARBA00023015"/>
    </source>
</evidence>
<keyword evidence="2 5" id="KW-0238">DNA-binding</keyword>
<gene>
    <name evidence="5" type="ORF">J2853_002192</name>
</gene>
<evidence type="ECO:0000256" key="2">
    <source>
        <dbReference type="ARBA" id="ARBA00023125"/>
    </source>
</evidence>
<evidence type="ECO:0000313" key="6">
    <source>
        <dbReference type="Proteomes" id="UP001225356"/>
    </source>
</evidence>
<proteinExistence type="predicted"/>
<dbReference type="GO" id="GO:0003677">
    <property type="term" value="F:DNA binding"/>
    <property type="evidence" value="ECO:0007669"/>
    <property type="project" value="UniProtKB-KW"/>
</dbReference>
<evidence type="ECO:0000313" key="5">
    <source>
        <dbReference type="EMBL" id="MDP9842981.1"/>
    </source>
</evidence>
<dbReference type="EMBL" id="JAUSQU010000001">
    <property type="protein sequence ID" value="MDP9842981.1"/>
    <property type="molecule type" value="Genomic_DNA"/>
</dbReference>
<dbReference type="PANTHER" id="PTHR43132">
    <property type="entry name" value="ARSENICAL RESISTANCE OPERON REPRESSOR ARSR-RELATED"/>
    <property type="match status" value="1"/>
</dbReference>
<keyword evidence="1" id="KW-0805">Transcription regulation</keyword>
<dbReference type="CDD" id="cd00090">
    <property type="entry name" value="HTH_ARSR"/>
    <property type="match status" value="1"/>
</dbReference>
<dbReference type="InterPro" id="IPR036388">
    <property type="entry name" value="WH-like_DNA-bd_sf"/>
</dbReference>
<dbReference type="PANTHER" id="PTHR43132:SF6">
    <property type="entry name" value="HTH-TYPE TRANSCRIPTIONAL REPRESSOR CZRA"/>
    <property type="match status" value="1"/>
</dbReference>
<sequence>MSDEQCDLLCLDFPHAEQVRVRLTAEPNLASAAERAKALADPSRLRVTLALSTGGEMCVCDLAWVCGFNQNLVSHHLRVLRNAGLATSRRDGKLVMYQLASPANALLEMLLAGTETAGHR</sequence>
<dbReference type="InterPro" id="IPR001845">
    <property type="entry name" value="HTH_ArsR_DNA-bd_dom"/>
</dbReference>
<dbReference type="Gene3D" id="1.10.10.10">
    <property type="entry name" value="Winged helix-like DNA-binding domain superfamily/Winged helix DNA-binding domain"/>
    <property type="match status" value="1"/>
</dbReference>
<dbReference type="PROSITE" id="PS50987">
    <property type="entry name" value="HTH_ARSR_2"/>
    <property type="match status" value="1"/>
</dbReference>
<dbReference type="SMART" id="SM00418">
    <property type="entry name" value="HTH_ARSR"/>
    <property type="match status" value="1"/>
</dbReference>
<organism evidence="5 6">
    <name type="scientific">Streptosporangium lutulentum</name>
    <dbReference type="NCBI Taxonomy" id="1461250"/>
    <lineage>
        <taxon>Bacteria</taxon>
        <taxon>Bacillati</taxon>
        <taxon>Actinomycetota</taxon>
        <taxon>Actinomycetes</taxon>
        <taxon>Streptosporangiales</taxon>
        <taxon>Streptosporangiaceae</taxon>
        <taxon>Streptosporangium</taxon>
    </lineage>
</organism>
<evidence type="ECO:0000256" key="3">
    <source>
        <dbReference type="ARBA" id="ARBA00023163"/>
    </source>
</evidence>
<dbReference type="NCBIfam" id="NF033788">
    <property type="entry name" value="HTH_metalloreg"/>
    <property type="match status" value="1"/>
</dbReference>
<dbReference type="InterPro" id="IPR036390">
    <property type="entry name" value="WH_DNA-bd_sf"/>
</dbReference>